<evidence type="ECO:0000313" key="3">
    <source>
        <dbReference type="Proteomes" id="UP001334501"/>
    </source>
</evidence>
<comment type="caution">
    <text evidence="2">The sequence shown here is derived from an EMBL/GenBank/DDBJ whole genome shotgun (WGS) entry which is preliminary data.</text>
</comment>
<dbReference type="RefSeq" id="WP_412698763.1">
    <property type="nucleotide sequence ID" value="NZ_JAXGFO010000001.1"/>
</dbReference>
<accession>A0ABU7YMH8</accession>
<keyword evidence="3" id="KW-1185">Reference proteome</keyword>
<feature type="transmembrane region" description="Helical" evidence="1">
    <location>
        <begin position="39"/>
        <end position="59"/>
    </location>
</feature>
<reference evidence="2 3" key="1">
    <citation type="journal article" date="2017" name="Curr. Microbiol.">
        <title>Lysobacter zhanggongensis sp. nov. Isolated from a Pit Mud.</title>
        <authorList>
            <person name="Zhang X.F."/>
            <person name="Wang H.H."/>
            <person name="Sun X.Y."/>
            <person name="Pan C.M."/>
        </authorList>
    </citation>
    <scope>NUCLEOTIDE SEQUENCE [LARGE SCALE GENOMIC DNA]</scope>
    <source>
        <strain evidence="2 3">ZGLJ7-1</strain>
    </source>
</reference>
<feature type="transmembrane region" description="Helical" evidence="1">
    <location>
        <begin position="66"/>
        <end position="87"/>
    </location>
</feature>
<dbReference type="Proteomes" id="UP001334501">
    <property type="component" value="Unassembled WGS sequence"/>
</dbReference>
<feature type="transmembrane region" description="Helical" evidence="1">
    <location>
        <begin position="93"/>
        <end position="116"/>
    </location>
</feature>
<gene>
    <name evidence="2" type="ORF">SNE33_00035</name>
</gene>
<sequence>MNWKRVAAFAAILFASEVFVGFIEAGVSGIDATAFKQRLLLGAALSLGFAITIFAAMSYRQAHRPLLHAASAFLLERAFSFTLGVVLPEWLGGTPFVLLVLGWLTLAVGLLAGTILGRQLATVRGRAGADA</sequence>
<organism evidence="2 3">
    <name type="scientific">Lysobacter zhanggongensis</name>
    <dbReference type="NCBI Taxonomy" id="1774951"/>
    <lineage>
        <taxon>Bacteria</taxon>
        <taxon>Pseudomonadati</taxon>
        <taxon>Pseudomonadota</taxon>
        <taxon>Gammaproteobacteria</taxon>
        <taxon>Lysobacterales</taxon>
        <taxon>Lysobacteraceae</taxon>
        <taxon>Lysobacter</taxon>
    </lineage>
</organism>
<keyword evidence="1" id="KW-0812">Transmembrane</keyword>
<protein>
    <submittedName>
        <fullName evidence="2">Uncharacterized protein</fullName>
    </submittedName>
</protein>
<keyword evidence="1" id="KW-0472">Membrane</keyword>
<proteinExistence type="predicted"/>
<evidence type="ECO:0000313" key="2">
    <source>
        <dbReference type="EMBL" id="MEG3156303.1"/>
    </source>
</evidence>
<dbReference type="EMBL" id="JAXGFO010000001">
    <property type="protein sequence ID" value="MEG3156303.1"/>
    <property type="molecule type" value="Genomic_DNA"/>
</dbReference>
<evidence type="ECO:0000256" key="1">
    <source>
        <dbReference type="SAM" id="Phobius"/>
    </source>
</evidence>
<keyword evidence="1" id="KW-1133">Transmembrane helix</keyword>
<name>A0ABU7YMH8_9GAMM</name>